<dbReference type="Proteomes" id="UP000095287">
    <property type="component" value="Unplaced"/>
</dbReference>
<sequence length="360" mass="41264">MLKWLVFLALVLLCSSFATKQNSRHKANVRVNAKRSLPKKAQEAIYHHPVEDYWLLSTSLFIGREEPVLGGFDLDILSGDLELYLCPSTNVTDSMKPCYEYQYSPTYINIDEHTAMESFKGVNADDKYMYNLTFVKSTQQRGSNIGLGWPALRKYPQDTFYLDAYCHQKPCLRRWRMTLARDGCEGGFTWGAICDEWMEYPTYMVPATSKRYWQFALSGFSIGNLTTQFDAQGVITTSSGYIGMPKKYLNMVIDKIGAKWEDEYGGYTVWCYDPLPDFELQLDNVVLKIQPELYVYTWKPLPSGKCIVNFEDSKANGFGPDWYFGLPLFASYCVGFDFDFGMLSFLYNDWVAGDSSCHNG</sequence>
<feature type="domain" description="Peptidase A1" evidence="3">
    <location>
        <begin position="25"/>
        <end position="346"/>
    </location>
</feature>
<dbReference type="AlphaFoldDB" id="A0A1I7YDJ7"/>
<dbReference type="PANTHER" id="PTHR47966">
    <property type="entry name" value="BETA-SITE APP-CLEAVING ENZYME, ISOFORM A-RELATED"/>
    <property type="match status" value="1"/>
</dbReference>
<dbReference type="PANTHER" id="PTHR47966:SF51">
    <property type="entry name" value="BETA-SITE APP-CLEAVING ENZYME, ISOFORM A-RELATED"/>
    <property type="match status" value="1"/>
</dbReference>
<feature type="signal peptide" evidence="2">
    <location>
        <begin position="1"/>
        <end position="16"/>
    </location>
</feature>
<dbReference type="InterPro" id="IPR021109">
    <property type="entry name" value="Peptidase_aspartic_dom_sf"/>
</dbReference>
<keyword evidence="4" id="KW-1185">Reference proteome</keyword>
<protein>
    <submittedName>
        <fullName evidence="5">Peptidase A1 domain-containing protein</fullName>
    </submittedName>
</protein>
<reference evidence="5" key="1">
    <citation type="submission" date="2016-11" db="UniProtKB">
        <authorList>
            <consortium name="WormBaseParasite"/>
        </authorList>
    </citation>
    <scope>IDENTIFICATION</scope>
</reference>
<name>A0A1I7YDJ7_9BILA</name>
<dbReference type="SUPFAM" id="SSF50630">
    <property type="entry name" value="Acid proteases"/>
    <property type="match status" value="1"/>
</dbReference>
<dbReference type="WBParaSite" id="L893_g15237.t1">
    <property type="protein sequence ID" value="L893_g15237.t1"/>
    <property type="gene ID" value="L893_g15237"/>
</dbReference>
<dbReference type="Gene3D" id="2.40.70.10">
    <property type="entry name" value="Acid Proteases"/>
    <property type="match status" value="1"/>
</dbReference>
<evidence type="ECO:0000256" key="1">
    <source>
        <dbReference type="ARBA" id="ARBA00007447"/>
    </source>
</evidence>
<dbReference type="PROSITE" id="PS51767">
    <property type="entry name" value="PEPTIDASE_A1"/>
    <property type="match status" value="1"/>
</dbReference>
<comment type="similarity">
    <text evidence="1">Belongs to the peptidase A1 family.</text>
</comment>
<feature type="chain" id="PRO_5009311997" evidence="2">
    <location>
        <begin position="17"/>
        <end position="360"/>
    </location>
</feature>
<evidence type="ECO:0000259" key="3">
    <source>
        <dbReference type="PROSITE" id="PS51767"/>
    </source>
</evidence>
<evidence type="ECO:0000313" key="4">
    <source>
        <dbReference type="Proteomes" id="UP000095287"/>
    </source>
</evidence>
<evidence type="ECO:0000256" key="2">
    <source>
        <dbReference type="SAM" id="SignalP"/>
    </source>
</evidence>
<dbReference type="InterPro" id="IPR033121">
    <property type="entry name" value="PEPTIDASE_A1"/>
</dbReference>
<keyword evidence="2" id="KW-0732">Signal</keyword>
<dbReference type="Pfam" id="PF00026">
    <property type="entry name" value="Asp"/>
    <property type="match status" value="1"/>
</dbReference>
<accession>A0A1I7YDJ7</accession>
<dbReference type="GO" id="GO:0004190">
    <property type="term" value="F:aspartic-type endopeptidase activity"/>
    <property type="evidence" value="ECO:0007669"/>
    <property type="project" value="InterPro"/>
</dbReference>
<dbReference type="InterPro" id="IPR001461">
    <property type="entry name" value="Aspartic_peptidase_A1"/>
</dbReference>
<organism evidence="4 5">
    <name type="scientific">Steinernema glaseri</name>
    <dbReference type="NCBI Taxonomy" id="37863"/>
    <lineage>
        <taxon>Eukaryota</taxon>
        <taxon>Metazoa</taxon>
        <taxon>Ecdysozoa</taxon>
        <taxon>Nematoda</taxon>
        <taxon>Chromadorea</taxon>
        <taxon>Rhabditida</taxon>
        <taxon>Tylenchina</taxon>
        <taxon>Panagrolaimomorpha</taxon>
        <taxon>Strongyloidoidea</taxon>
        <taxon>Steinernematidae</taxon>
        <taxon>Steinernema</taxon>
    </lineage>
</organism>
<evidence type="ECO:0000313" key="5">
    <source>
        <dbReference type="WBParaSite" id="L893_g15237.t1"/>
    </source>
</evidence>
<proteinExistence type="inferred from homology"/>
<dbReference type="GO" id="GO:0006508">
    <property type="term" value="P:proteolysis"/>
    <property type="evidence" value="ECO:0007669"/>
    <property type="project" value="InterPro"/>
</dbReference>